<accession>G8ZYJ4</accession>
<evidence type="ECO:0000313" key="10">
    <source>
        <dbReference type="Proteomes" id="UP000005627"/>
    </source>
</evidence>
<evidence type="ECO:0000256" key="5">
    <source>
        <dbReference type="ARBA" id="ARBA00022490"/>
    </source>
</evidence>
<dbReference type="AlphaFoldDB" id="G8ZYJ4"/>
<comment type="similarity">
    <text evidence="4 7">Belongs to the glucosamine/galactosamine-6-phosphate isomerase family. 6-phosphogluconolactonase subfamily.</text>
</comment>
<dbReference type="InterPro" id="IPR039104">
    <property type="entry name" value="6PGL"/>
</dbReference>
<dbReference type="SUPFAM" id="SSF100950">
    <property type="entry name" value="NagB/RpiA/CoA transferase-like"/>
    <property type="match status" value="1"/>
</dbReference>
<keyword evidence="5" id="KW-0963">Cytoplasm</keyword>
<keyword evidence="6" id="KW-0378">Hydrolase</keyword>
<sequence>MVKVYKYTEKQSLAHQVGKYILECQDKVLQNDSKAQFTVAISGGSLVNVLKACLIDDKELASKVQWAKWHVYFCDERLVPLDDADSNYGAFKKAVLDPLSHHGDHLNLGPTVYAINETLVNEGSHHNEKIASEYESLLPSKGFDLLLLGCGPDGHTCSLFPGEKHRYLIEESQKKVAWCHDSPKPPSDRITFTFPVISQARNIAFVAEGASKQPIMQSIFDNKDQQLPTALINARYSDKVCWFIDEAAFATVKDTTAVFKN</sequence>
<reference evidence="9 10" key="1">
    <citation type="journal article" date="2011" name="Proc. Natl. Acad. Sci. U.S.A.">
        <title>Evolutionary erosion of yeast sex chromosomes by mating-type switching accidents.</title>
        <authorList>
            <person name="Gordon J.L."/>
            <person name="Armisen D."/>
            <person name="Proux-Wera E."/>
            <person name="Oheigeartaigh S.S."/>
            <person name="Byrne K.P."/>
            <person name="Wolfe K.H."/>
        </authorList>
    </citation>
    <scope>NUCLEOTIDE SEQUENCE [LARGE SCALE GENOMIC DNA]</scope>
    <source>
        <strain evidence="10">ATCC 10662 / CBS 1146 / NBRC 0425 / NCYC 2629 / NRRL Y-866</strain>
    </source>
</reference>
<proteinExistence type="inferred from homology"/>
<dbReference type="CDD" id="cd01400">
    <property type="entry name" value="6PGL"/>
    <property type="match status" value="1"/>
</dbReference>
<dbReference type="Pfam" id="PF01182">
    <property type="entry name" value="Glucosamine_iso"/>
    <property type="match status" value="1"/>
</dbReference>
<dbReference type="HOGENOM" id="CLU_053947_0_1_1"/>
<dbReference type="GO" id="GO:0005975">
    <property type="term" value="P:carbohydrate metabolic process"/>
    <property type="evidence" value="ECO:0007669"/>
    <property type="project" value="InterPro"/>
</dbReference>
<dbReference type="FunFam" id="3.40.50.1360:FF:000005">
    <property type="entry name" value="6-phosphogluconolactonase"/>
    <property type="match status" value="1"/>
</dbReference>
<dbReference type="FunCoup" id="G8ZYJ4">
    <property type="interactions" value="629"/>
</dbReference>
<dbReference type="PANTHER" id="PTHR11054">
    <property type="entry name" value="6-PHOSPHOGLUCONOLACTONASE"/>
    <property type="match status" value="1"/>
</dbReference>
<dbReference type="InterPro" id="IPR005900">
    <property type="entry name" value="6-phosphogluconolactonase_DevB"/>
</dbReference>
<dbReference type="NCBIfam" id="TIGR01198">
    <property type="entry name" value="pgl"/>
    <property type="match status" value="1"/>
</dbReference>
<dbReference type="EMBL" id="HE616748">
    <property type="protein sequence ID" value="CCE93469.1"/>
    <property type="molecule type" value="Genomic_DNA"/>
</dbReference>
<dbReference type="OrthoDB" id="432544at2759"/>
<protein>
    <recommendedName>
        <fullName evidence="7">6-phosphogluconolactonase-like protein</fullName>
    </recommendedName>
</protein>
<dbReference type="InParanoid" id="G8ZYJ4"/>
<dbReference type="Gene3D" id="3.40.50.1360">
    <property type="match status" value="1"/>
</dbReference>
<evidence type="ECO:0000256" key="1">
    <source>
        <dbReference type="ARBA" id="ARBA00000832"/>
    </source>
</evidence>
<comment type="subcellular location">
    <subcellularLocation>
        <location evidence="2">Cytoplasm</location>
    </subcellularLocation>
</comment>
<dbReference type="RefSeq" id="XP_003682680.1">
    <property type="nucleotide sequence ID" value="XM_003682632.1"/>
</dbReference>
<dbReference type="eggNOG" id="KOG3147">
    <property type="taxonomic scope" value="Eukaryota"/>
</dbReference>
<evidence type="ECO:0000256" key="3">
    <source>
        <dbReference type="ARBA" id="ARBA00004961"/>
    </source>
</evidence>
<dbReference type="InterPro" id="IPR037171">
    <property type="entry name" value="NagB/RpiA_transferase-like"/>
</dbReference>
<feature type="domain" description="Glucosamine/galactosamine-6-phosphate isomerase" evidence="8">
    <location>
        <begin position="9"/>
        <end position="241"/>
    </location>
</feature>
<evidence type="ECO:0000313" key="9">
    <source>
        <dbReference type="EMBL" id="CCE93469.1"/>
    </source>
</evidence>
<dbReference type="InterPro" id="IPR006148">
    <property type="entry name" value="Glc/Gal-6P_isomerase"/>
</dbReference>
<dbReference type="GO" id="GO:0017057">
    <property type="term" value="F:6-phosphogluconolactonase activity"/>
    <property type="evidence" value="ECO:0007669"/>
    <property type="project" value="UniProtKB-EC"/>
</dbReference>
<name>G8ZYJ4_TORDE</name>
<organism evidence="9 10">
    <name type="scientific">Torulaspora delbrueckii</name>
    <name type="common">Yeast</name>
    <name type="synonym">Candida colliculosa</name>
    <dbReference type="NCBI Taxonomy" id="4950"/>
    <lineage>
        <taxon>Eukaryota</taxon>
        <taxon>Fungi</taxon>
        <taxon>Dikarya</taxon>
        <taxon>Ascomycota</taxon>
        <taxon>Saccharomycotina</taxon>
        <taxon>Saccharomycetes</taxon>
        <taxon>Saccharomycetales</taxon>
        <taxon>Saccharomycetaceae</taxon>
        <taxon>Torulaspora</taxon>
    </lineage>
</organism>
<gene>
    <name evidence="9" type="primary">TDEL0G01020</name>
    <name evidence="9" type="ORF">TDEL_0G01020</name>
</gene>
<keyword evidence="10" id="KW-1185">Reference proteome</keyword>
<evidence type="ECO:0000256" key="2">
    <source>
        <dbReference type="ARBA" id="ARBA00004496"/>
    </source>
</evidence>
<dbReference type="Proteomes" id="UP000005627">
    <property type="component" value="Chromosome 7"/>
</dbReference>
<evidence type="ECO:0000259" key="8">
    <source>
        <dbReference type="Pfam" id="PF01182"/>
    </source>
</evidence>
<comment type="catalytic activity">
    <reaction evidence="1">
        <text>6-phospho-D-glucono-1,5-lactone + H2O = 6-phospho-D-gluconate + H(+)</text>
        <dbReference type="Rhea" id="RHEA:12556"/>
        <dbReference type="ChEBI" id="CHEBI:15377"/>
        <dbReference type="ChEBI" id="CHEBI:15378"/>
        <dbReference type="ChEBI" id="CHEBI:57955"/>
        <dbReference type="ChEBI" id="CHEBI:58759"/>
        <dbReference type="EC" id="3.1.1.31"/>
    </reaction>
</comment>
<dbReference type="KEGG" id="tdl:TDEL_0G01020"/>
<evidence type="ECO:0000256" key="6">
    <source>
        <dbReference type="ARBA" id="ARBA00022801"/>
    </source>
</evidence>
<comment type="pathway">
    <text evidence="3">Carbohydrate degradation; pentose phosphate pathway; D-ribulose 5-phosphate from D-glucose 6-phosphate (oxidative stage): step 2/3.</text>
</comment>
<dbReference type="GO" id="GO:0006098">
    <property type="term" value="P:pentose-phosphate shunt"/>
    <property type="evidence" value="ECO:0007669"/>
    <property type="project" value="InterPro"/>
</dbReference>
<dbReference type="GO" id="GO:0005737">
    <property type="term" value="C:cytoplasm"/>
    <property type="evidence" value="ECO:0007669"/>
    <property type="project" value="UniProtKB-SubCell"/>
</dbReference>
<evidence type="ECO:0000256" key="7">
    <source>
        <dbReference type="RuleBase" id="RU365095"/>
    </source>
</evidence>
<dbReference type="GeneID" id="11504527"/>
<evidence type="ECO:0000256" key="4">
    <source>
        <dbReference type="ARBA" id="ARBA00010662"/>
    </source>
</evidence>
<dbReference type="STRING" id="1076872.G8ZYJ4"/>
<dbReference type="PANTHER" id="PTHR11054:SF24">
    <property type="entry name" value="6-PHOSPHOGLUCONOLACTONASE 3-RELATED"/>
    <property type="match status" value="1"/>
</dbReference>